<proteinExistence type="predicted"/>
<evidence type="ECO:0000313" key="2">
    <source>
        <dbReference type="Proteomes" id="UP001523392"/>
    </source>
</evidence>
<name>A0ABT1D7J1_9PROT</name>
<dbReference type="EMBL" id="JAFIRR010000108">
    <property type="protein sequence ID" value="MCO6417906.1"/>
    <property type="molecule type" value="Genomic_DNA"/>
</dbReference>
<comment type="caution">
    <text evidence="1">The sequence shown here is derived from an EMBL/GenBank/DDBJ whole genome shotgun (WGS) entry which is preliminary data.</text>
</comment>
<keyword evidence="2" id="KW-1185">Reference proteome</keyword>
<accession>A0ABT1D7J1</accession>
<protein>
    <submittedName>
        <fullName evidence="1">Uncharacterized protein</fullName>
    </submittedName>
</protein>
<organism evidence="1 2">
    <name type="scientific">Siccirubricoccus soli</name>
    <dbReference type="NCBI Taxonomy" id="2899147"/>
    <lineage>
        <taxon>Bacteria</taxon>
        <taxon>Pseudomonadati</taxon>
        <taxon>Pseudomonadota</taxon>
        <taxon>Alphaproteobacteria</taxon>
        <taxon>Acetobacterales</taxon>
        <taxon>Roseomonadaceae</taxon>
        <taxon>Siccirubricoccus</taxon>
    </lineage>
</organism>
<dbReference type="Proteomes" id="UP001523392">
    <property type="component" value="Unassembled WGS sequence"/>
</dbReference>
<gene>
    <name evidence="1" type="ORF">JYK14_17305</name>
</gene>
<evidence type="ECO:0000313" key="1">
    <source>
        <dbReference type="EMBL" id="MCO6417906.1"/>
    </source>
</evidence>
<sequence length="159" mass="17520">MAHLPEMPSLIVAPLQPAEFRPAYPLVRAVAPRVSLAEWLRFARRATARSRANLEGVTTVRHPGRAFPSGLCCWRRDHDLEEGRVLTAEHIIALDLLDTAPVIDALTAELERIAVRLQCRSLRSVLHPQAAPLADRLKLRGHRLAATLLTKPVNAAEAG</sequence>
<dbReference type="RefSeq" id="WP_252954539.1">
    <property type="nucleotide sequence ID" value="NZ_JAFIRR010000108.1"/>
</dbReference>
<reference evidence="1 2" key="1">
    <citation type="submission" date="2021-12" db="EMBL/GenBank/DDBJ databases">
        <title>Siccirubricoccus leaddurans sp. nov., a high concentration Zn2+ tolerance bacterium.</title>
        <authorList>
            <person name="Cao Y."/>
        </authorList>
    </citation>
    <scope>NUCLEOTIDE SEQUENCE [LARGE SCALE GENOMIC DNA]</scope>
    <source>
        <strain evidence="1 2">KC 17139</strain>
    </source>
</reference>